<feature type="compositionally biased region" description="Polar residues" evidence="1">
    <location>
        <begin position="17"/>
        <end position="35"/>
    </location>
</feature>
<feature type="compositionally biased region" description="Basic and acidic residues" evidence="1">
    <location>
        <begin position="40"/>
        <end position="54"/>
    </location>
</feature>
<feature type="compositionally biased region" description="Basic residues" evidence="1">
    <location>
        <begin position="1"/>
        <end position="16"/>
    </location>
</feature>
<reference evidence="2 3" key="1">
    <citation type="journal article" date="2022" name="Allergy">
        <title>Genome assembly and annotation of Periplaneta americana reveal a comprehensive cockroach allergen profile.</title>
        <authorList>
            <person name="Wang L."/>
            <person name="Xiong Q."/>
            <person name="Saelim N."/>
            <person name="Wang L."/>
            <person name="Nong W."/>
            <person name="Wan A.T."/>
            <person name="Shi M."/>
            <person name="Liu X."/>
            <person name="Cao Q."/>
            <person name="Hui J.H.L."/>
            <person name="Sookrung N."/>
            <person name="Leung T.F."/>
            <person name="Tungtrongchitr A."/>
            <person name="Tsui S.K.W."/>
        </authorList>
    </citation>
    <scope>NUCLEOTIDE SEQUENCE [LARGE SCALE GENOMIC DNA]</scope>
    <source>
        <strain evidence="2">PWHHKU_190912</strain>
    </source>
</reference>
<evidence type="ECO:0000313" key="3">
    <source>
        <dbReference type="Proteomes" id="UP001148838"/>
    </source>
</evidence>
<protein>
    <submittedName>
        <fullName evidence="2">Uncharacterized protein</fullName>
    </submittedName>
</protein>
<proteinExistence type="predicted"/>
<feature type="region of interest" description="Disordered" evidence="1">
    <location>
        <begin position="1"/>
        <end position="59"/>
    </location>
</feature>
<name>A0ABQ8S8B9_PERAM</name>
<feature type="region of interest" description="Disordered" evidence="1">
    <location>
        <begin position="178"/>
        <end position="217"/>
    </location>
</feature>
<comment type="caution">
    <text evidence="2">The sequence shown here is derived from an EMBL/GenBank/DDBJ whole genome shotgun (WGS) entry which is preliminary data.</text>
</comment>
<sequence length="217" mass="24544">MMHKHQTNSRRNKSKGRISTSQDTAKSNLQESITFTPDRMTPKDPDIEIEKQDKTNSSVNSKIPLTIPYYNINDTPPYTVIMQAREGNITKNRQTCPKCSGSHNITDCTSENIRCPNCTLSHMATDDVCSTKRMEHNIIDKINDNNISRYDAKQIVTGRETYSTIALTAKHSEKTQQFPILKGTQIDPAKTSDDTQATPTGMTKLDKTHHPYKQNSR</sequence>
<keyword evidence="3" id="KW-1185">Reference proteome</keyword>
<gene>
    <name evidence="2" type="ORF">ANN_22452</name>
</gene>
<organism evidence="2 3">
    <name type="scientific">Periplaneta americana</name>
    <name type="common">American cockroach</name>
    <name type="synonym">Blatta americana</name>
    <dbReference type="NCBI Taxonomy" id="6978"/>
    <lineage>
        <taxon>Eukaryota</taxon>
        <taxon>Metazoa</taxon>
        <taxon>Ecdysozoa</taxon>
        <taxon>Arthropoda</taxon>
        <taxon>Hexapoda</taxon>
        <taxon>Insecta</taxon>
        <taxon>Pterygota</taxon>
        <taxon>Neoptera</taxon>
        <taxon>Polyneoptera</taxon>
        <taxon>Dictyoptera</taxon>
        <taxon>Blattodea</taxon>
        <taxon>Blattoidea</taxon>
        <taxon>Blattidae</taxon>
        <taxon>Blattinae</taxon>
        <taxon>Periplaneta</taxon>
    </lineage>
</organism>
<dbReference type="Proteomes" id="UP001148838">
    <property type="component" value="Unassembled WGS sequence"/>
</dbReference>
<dbReference type="EMBL" id="JAJSOF020000033">
    <property type="protein sequence ID" value="KAJ4430240.1"/>
    <property type="molecule type" value="Genomic_DNA"/>
</dbReference>
<accession>A0ABQ8S8B9</accession>
<evidence type="ECO:0000313" key="2">
    <source>
        <dbReference type="EMBL" id="KAJ4430240.1"/>
    </source>
</evidence>
<evidence type="ECO:0000256" key="1">
    <source>
        <dbReference type="SAM" id="MobiDB-lite"/>
    </source>
</evidence>